<dbReference type="Pfam" id="PF13377">
    <property type="entry name" value="Peripla_BP_3"/>
    <property type="match status" value="1"/>
</dbReference>
<name>A0ABV8Q1J9_9MICO</name>
<dbReference type="Gene3D" id="3.40.50.2300">
    <property type="match status" value="2"/>
</dbReference>
<dbReference type="InterPro" id="IPR000843">
    <property type="entry name" value="HTH_LacI"/>
</dbReference>
<evidence type="ECO:0000256" key="3">
    <source>
        <dbReference type="ARBA" id="ARBA00023163"/>
    </source>
</evidence>
<dbReference type="CDD" id="cd06267">
    <property type="entry name" value="PBP1_LacI_sugar_binding-like"/>
    <property type="match status" value="1"/>
</dbReference>
<dbReference type="InterPro" id="IPR028082">
    <property type="entry name" value="Peripla_BP_I"/>
</dbReference>
<dbReference type="PANTHER" id="PTHR30146:SF147">
    <property type="entry name" value="HTH-TYPE TRANSCRIPTIONAL REGULATOR DEGA"/>
    <property type="match status" value="1"/>
</dbReference>
<reference evidence="6" key="1">
    <citation type="journal article" date="2019" name="Int. J. Syst. Evol. Microbiol.">
        <title>The Global Catalogue of Microorganisms (GCM) 10K type strain sequencing project: providing services to taxonomists for standard genome sequencing and annotation.</title>
        <authorList>
            <consortium name="The Broad Institute Genomics Platform"/>
            <consortium name="The Broad Institute Genome Sequencing Center for Infectious Disease"/>
            <person name="Wu L."/>
            <person name="Ma J."/>
        </authorList>
    </citation>
    <scope>NUCLEOTIDE SEQUENCE [LARGE SCALE GENOMIC DNA]</scope>
    <source>
        <strain evidence="6">CGMCC 1.10363</strain>
    </source>
</reference>
<dbReference type="GO" id="GO:0003677">
    <property type="term" value="F:DNA binding"/>
    <property type="evidence" value="ECO:0007669"/>
    <property type="project" value="UniProtKB-KW"/>
</dbReference>
<keyword evidence="3" id="KW-0804">Transcription</keyword>
<dbReference type="SUPFAM" id="SSF53822">
    <property type="entry name" value="Periplasmic binding protein-like I"/>
    <property type="match status" value="1"/>
</dbReference>
<evidence type="ECO:0000256" key="2">
    <source>
        <dbReference type="ARBA" id="ARBA00023125"/>
    </source>
</evidence>
<evidence type="ECO:0000313" key="6">
    <source>
        <dbReference type="Proteomes" id="UP001595900"/>
    </source>
</evidence>
<proteinExistence type="predicted"/>
<sequence length="359" mass="38568">MPATTGGRSTIEDVARLARVSRTTVSNFLNGRDARMNDETRLRIRSAMDALSYVPLASARQLRTGHAEIIGVIVPSVANPFWGEFVRAAEEGALAAGFGVLVGSSERLAERERTHAEAMYRQGIRAVIFGSSPLSIGHIVPLAERGLSVVAFDREFHGGDIPNIEWATVDNRLGARLATGHLLELGHRRIGFLSGPIRTASRRDRLDGYRDALGAAGLSFDGSLVWEGSQSSAFGDDEGAALGALGARQLAELPEPPTALVCINDMYAIGAMTGLEHAGLSVPDDVSVIGFDDIPLASYTRPALTTIRQPVAAMARAAVDVLIRRLRAEPPPTDFRHVYEPELVVRASTSPTHPHQELE</sequence>
<dbReference type="RefSeq" id="WP_390227041.1">
    <property type="nucleotide sequence ID" value="NZ_JBHSCN010000002.1"/>
</dbReference>
<comment type="caution">
    <text evidence="5">The sequence shown here is derived from an EMBL/GenBank/DDBJ whole genome shotgun (WGS) entry which is preliminary data.</text>
</comment>
<keyword evidence="6" id="KW-1185">Reference proteome</keyword>
<gene>
    <name evidence="5" type="ORF">ACFOYW_02530</name>
</gene>
<feature type="domain" description="HTH lacI-type" evidence="4">
    <location>
        <begin position="9"/>
        <end position="64"/>
    </location>
</feature>
<dbReference type="EMBL" id="JBHSCN010000002">
    <property type="protein sequence ID" value="MFC4242235.1"/>
    <property type="molecule type" value="Genomic_DNA"/>
</dbReference>
<dbReference type="SMART" id="SM00354">
    <property type="entry name" value="HTH_LACI"/>
    <property type="match status" value="1"/>
</dbReference>
<dbReference type="InterPro" id="IPR010982">
    <property type="entry name" value="Lambda_DNA-bd_dom_sf"/>
</dbReference>
<keyword evidence="1" id="KW-0805">Transcription regulation</keyword>
<dbReference type="Pfam" id="PF00356">
    <property type="entry name" value="LacI"/>
    <property type="match status" value="1"/>
</dbReference>
<dbReference type="InterPro" id="IPR046335">
    <property type="entry name" value="LacI/GalR-like_sensor"/>
</dbReference>
<protein>
    <submittedName>
        <fullName evidence="5">LacI family DNA-binding transcriptional regulator</fullName>
    </submittedName>
</protein>
<evidence type="ECO:0000313" key="5">
    <source>
        <dbReference type="EMBL" id="MFC4242235.1"/>
    </source>
</evidence>
<dbReference type="PANTHER" id="PTHR30146">
    <property type="entry name" value="LACI-RELATED TRANSCRIPTIONAL REPRESSOR"/>
    <property type="match status" value="1"/>
</dbReference>
<accession>A0ABV8Q1J9</accession>
<dbReference type="PROSITE" id="PS50932">
    <property type="entry name" value="HTH_LACI_2"/>
    <property type="match status" value="1"/>
</dbReference>
<dbReference type="PROSITE" id="PS00356">
    <property type="entry name" value="HTH_LACI_1"/>
    <property type="match status" value="1"/>
</dbReference>
<organism evidence="5 6">
    <name type="scientific">Gryllotalpicola reticulitermitis</name>
    <dbReference type="NCBI Taxonomy" id="1184153"/>
    <lineage>
        <taxon>Bacteria</taxon>
        <taxon>Bacillati</taxon>
        <taxon>Actinomycetota</taxon>
        <taxon>Actinomycetes</taxon>
        <taxon>Micrococcales</taxon>
        <taxon>Microbacteriaceae</taxon>
        <taxon>Gryllotalpicola</taxon>
    </lineage>
</organism>
<dbReference type="Gene3D" id="1.10.260.40">
    <property type="entry name" value="lambda repressor-like DNA-binding domains"/>
    <property type="match status" value="1"/>
</dbReference>
<dbReference type="Proteomes" id="UP001595900">
    <property type="component" value="Unassembled WGS sequence"/>
</dbReference>
<keyword evidence="2 5" id="KW-0238">DNA-binding</keyword>
<evidence type="ECO:0000259" key="4">
    <source>
        <dbReference type="PROSITE" id="PS50932"/>
    </source>
</evidence>
<dbReference type="CDD" id="cd01392">
    <property type="entry name" value="HTH_LacI"/>
    <property type="match status" value="1"/>
</dbReference>
<dbReference type="SUPFAM" id="SSF47413">
    <property type="entry name" value="lambda repressor-like DNA-binding domains"/>
    <property type="match status" value="1"/>
</dbReference>
<evidence type="ECO:0000256" key="1">
    <source>
        <dbReference type="ARBA" id="ARBA00023015"/>
    </source>
</evidence>